<reference evidence="3 4" key="1">
    <citation type="journal article" date="2020" name="ISME J.">
        <title>Uncovering the hidden diversity of litter-decomposition mechanisms in mushroom-forming fungi.</title>
        <authorList>
            <person name="Floudas D."/>
            <person name="Bentzer J."/>
            <person name="Ahren D."/>
            <person name="Johansson T."/>
            <person name="Persson P."/>
            <person name="Tunlid A."/>
        </authorList>
    </citation>
    <scope>NUCLEOTIDE SEQUENCE [LARGE SCALE GENOMIC DNA]</scope>
    <source>
        <strain evidence="3 4">CBS 291.85</strain>
    </source>
</reference>
<feature type="coiled-coil region" evidence="1">
    <location>
        <begin position="86"/>
        <end position="113"/>
    </location>
</feature>
<sequence length="728" mass="80975">MDSETVSVPGFHRPSVDKCQCQEYAKKEQQQSKDVPARQYVSTTLCHQCGHALKLKLPVRAVDNLEKIRSGHVPQSSEYDMITQFIKEGDEDVERYQKEISALQSTAAKIERDKKALETYLLDLRCMISPIRRVPMEVMTEILRQVCCTVNGEWSDKKTLLVGNDLRSRRIVDIPTLALAKVCSAWHKIIQSTPSLWSYIVLSYNQKITPPQLLDLFLTRSNPVALHFHLEDASTMQTRFHGHETNTNLHKLLQHASRWGTISLGPNSHPFVGGQIIQQLYYTDLPYLVRLDIARDPEAHLYLEDDSPFLSEELTSPLPLRVPNLRSISLDSFNLSIDSSQVLSSLRCLELTNIEPRRVMLTLEQLPNLTDLSLHECPIQDPAKYTPKVVVYNLRNLFIEWDYSSIDPLEGDVLPHEKILKALTLPALECLTLADAAHHRHHHDDDDDDNDNEENEESGFDVLLEMLERGYNHSRTGTGTGMKLKKLGLWTIDMSGEQLLKLLRLECMTELTHLKVKESSCSYTETVTGEVVEALTVTLRVRGRGSKELVLAASGAGLRAGAGGDDNGTRNPNPNLALADAAQTQTQTQPQPQPSTSMSSTAPTTATAVVALLPHLTHLDLVVYPRFSSEDFLGVVLSRTRGYSAESASSGSTSMLGNPSMSMVGAPQNSAGASSAYITNSIFPADFFSNVATGSDEFDGSLFSRPDSDINFERDFGQWFNPEDVSGL</sequence>
<feature type="region of interest" description="Disordered" evidence="2">
    <location>
        <begin position="582"/>
        <end position="602"/>
    </location>
</feature>
<dbReference type="InterPro" id="IPR032675">
    <property type="entry name" value="LRR_dom_sf"/>
</dbReference>
<protein>
    <recommendedName>
        <fullName evidence="5">F-box domain-containing protein</fullName>
    </recommendedName>
</protein>
<dbReference type="Proteomes" id="UP000559256">
    <property type="component" value="Unassembled WGS sequence"/>
</dbReference>
<dbReference type="OrthoDB" id="5600002at2759"/>
<name>A0A8H5FRH2_9AGAR</name>
<evidence type="ECO:0008006" key="5">
    <source>
        <dbReference type="Google" id="ProtNLM"/>
    </source>
</evidence>
<evidence type="ECO:0000313" key="4">
    <source>
        <dbReference type="Proteomes" id="UP000559256"/>
    </source>
</evidence>
<dbReference type="Gene3D" id="3.80.10.10">
    <property type="entry name" value="Ribonuclease Inhibitor"/>
    <property type="match status" value="1"/>
</dbReference>
<accession>A0A8H5FRH2</accession>
<proteinExistence type="predicted"/>
<dbReference type="SUPFAM" id="SSF52058">
    <property type="entry name" value="L domain-like"/>
    <property type="match status" value="1"/>
</dbReference>
<keyword evidence="4" id="KW-1185">Reference proteome</keyword>
<keyword evidence="1" id="KW-0175">Coiled coil</keyword>
<evidence type="ECO:0000256" key="1">
    <source>
        <dbReference type="SAM" id="Coils"/>
    </source>
</evidence>
<dbReference type="EMBL" id="JAACJM010000102">
    <property type="protein sequence ID" value="KAF5346421.1"/>
    <property type="molecule type" value="Genomic_DNA"/>
</dbReference>
<evidence type="ECO:0000313" key="3">
    <source>
        <dbReference type="EMBL" id="KAF5346421.1"/>
    </source>
</evidence>
<dbReference type="AlphaFoldDB" id="A0A8H5FRH2"/>
<evidence type="ECO:0000256" key="2">
    <source>
        <dbReference type="SAM" id="MobiDB-lite"/>
    </source>
</evidence>
<organism evidence="3 4">
    <name type="scientific">Tetrapyrgos nigripes</name>
    <dbReference type="NCBI Taxonomy" id="182062"/>
    <lineage>
        <taxon>Eukaryota</taxon>
        <taxon>Fungi</taxon>
        <taxon>Dikarya</taxon>
        <taxon>Basidiomycota</taxon>
        <taxon>Agaricomycotina</taxon>
        <taxon>Agaricomycetes</taxon>
        <taxon>Agaricomycetidae</taxon>
        <taxon>Agaricales</taxon>
        <taxon>Marasmiineae</taxon>
        <taxon>Marasmiaceae</taxon>
        <taxon>Tetrapyrgos</taxon>
    </lineage>
</organism>
<gene>
    <name evidence="3" type="ORF">D9758_012742</name>
</gene>
<comment type="caution">
    <text evidence="3">The sequence shown here is derived from an EMBL/GenBank/DDBJ whole genome shotgun (WGS) entry which is preliminary data.</text>
</comment>